<reference evidence="3 4" key="1">
    <citation type="submission" date="2023-02" db="EMBL/GenBank/DDBJ databases">
        <title>Evolution of Hrp T3SS in non-pathogenic Pseudomonas fluorescens.</title>
        <authorList>
            <person name="Liao K."/>
            <person name="Wei H."/>
            <person name="Gu Y."/>
        </authorList>
    </citation>
    <scope>NUCLEOTIDE SEQUENCE [LARGE SCALE GENOMIC DNA]</scope>
    <source>
        <strain evidence="3 4">FP1935</strain>
    </source>
</reference>
<evidence type="ECO:0000256" key="1">
    <source>
        <dbReference type="SAM" id="MobiDB-lite"/>
    </source>
</evidence>
<evidence type="ECO:0000256" key="2">
    <source>
        <dbReference type="SAM" id="SignalP"/>
    </source>
</evidence>
<proteinExistence type="predicted"/>
<keyword evidence="2" id="KW-0732">Signal</keyword>
<accession>A0ABY9F3S1</accession>
<dbReference type="EMBL" id="CP117454">
    <property type="protein sequence ID" value="WLG87559.1"/>
    <property type="molecule type" value="Genomic_DNA"/>
</dbReference>
<feature type="chain" id="PRO_5045072690" description="DUF4124 domain-containing protein" evidence="2">
    <location>
        <begin position="23"/>
        <end position="128"/>
    </location>
</feature>
<feature type="region of interest" description="Disordered" evidence="1">
    <location>
        <begin position="40"/>
        <end position="59"/>
    </location>
</feature>
<dbReference type="RefSeq" id="WP_305449690.1">
    <property type="nucleotide sequence ID" value="NZ_CP117453.1"/>
</dbReference>
<gene>
    <name evidence="3" type="ORF">PSH97_13950</name>
</gene>
<feature type="signal peptide" evidence="2">
    <location>
        <begin position="1"/>
        <end position="22"/>
    </location>
</feature>
<evidence type="ECO:0000313" key="4">
    <source>
        <dbReference type="Proteomes" id="UP001239418"/>
    </source>
</evidence>
<dbReference type="Proteomes" id="UP001239418">
    <property type="component" value="Chromosome"/>
</dbReference>
<protein>
    <recommendedName>
        <fullName evidence="5">DUF4124 domain-containing protein</fullName>
    </recommendedName>
</protein>
<evidence type="ECO:0008006" key="5">
    <source>
        <dbReference type="Google" id="ProtNLM"/>
    </source>
</evidence>
<evidence type="ECO:0000313" key="3">
    <source>
        <dbReference type="EMBL" id="WLG87559.1"/>
    </source>
</evidence>
<keyword evidence="4" id="KW-1185">Reference proteome</keyword>
<name>A0ABY9F3S1_9PSED</name>
<sequence>MSNSKRYTVGLALAFLSATAAADLPQSSILTRYGVTSDQLPKPAVTEPANPIEEKSRFQLQPEQPRVTVRLGDGKQPEKTGNISIDRSMQQELERCQRMQEQLIRRGGQYISCDNSIPGFTEPPAIVH</sequence>
<organism evidence="3 4">
    <name type="scientific">Pseudomonas cucumis</name>
    <dbReference type="NCBI Taxonomy" id="2954082"/>
    <lineage>
        <taxon>Bacteria</taxon>
        <taxon>Pseudomonadati</taxon>
        <taxon>Pseudomonadota</taxon>
        <taxon>Gammaproteobacteria</taxon>
        <taxon>Pseudomonadales</taxon>
        <taxon>Pseudomonadaceae</taxon>
        <taxon>Pseudomonas</taxon>
    </lineage>
</organism>